<feature type="domain" description="Major facilitator superfamily (MFS) profile" evidence="8">
    <location>
        <begin position="19"/>
        <end position="395"/>
    </location>
</feature>
<evidence type="ECO:0000313" key="9">
    <source>
        <dbReference type="EMBL" id="UZD55152.1"/>
    </source>
</evidence>
<keyword evidence="6 7" id="KW-0472">Membrane</keyword>
<evidence type="ECO:0000256" key="3">
    <source>
        <dbReference type="ARBA" id="ARBA00022475"/>
    </source>
</evidence>
<dbReference type="Pfam" id="PF07690">
    <property type="entry name" value="MFS_1"/>
    <property type="match status" value="1"/>
</dbReference>
<reference evidence="9" key="1">
    <citation type="submission" date="2022-10" db="EMBL/GenBank/DDBJ databases">
        <title>Complete genome sequence of Schlegelella aquatica LMG 23380.</title>
        <authorList>
            <person name="Musilova J."/>
            <person name="Kourilova X."/>
            <person name="Bezdicek M."/>
            <person name="Hermankova K."/>
            <person name="Obruca S."/>
            <person name="Sedlar K."/>
        </authorList>
    </citation>
    <scope>NUCLEOTIDE SEQUENCE</scope>
    <source>
        <strain evidence="9">LMG 23380</strain>
    </source>
</reference>
<dbReference type="PROSITE" id="PS50850">
    <property type="entry name" value="MFS"/>
    <property type="match status" value="1"/>
</dbReference>
<sequence>MSDRTDSLRMTAAERRASSWLAAIFGLRMLGLFLILPVFALDARQMPGGEQMGLVGLAIGIYGLTQAVLQIPYGAASDRLGRRPVIVAGLLVFALGSFVAAVAHDLWMVVVGRALQGAGAISAAVTALIADHTRDEVRTKAMAMVGGSIGLSFALSLALAPWLYTLVGMSGLFTLTGLLALGAIAVVTRGLPPAPVAPRPGTAPHWRTVLAHPELQRLCAGIFLLHLVQMAMFVVVPVALVEHVGLPVAQHGWVYLAVVVLSFVLMVPVMIWSERRGRVRAAFLGAVALLALTEAALAHGWTEPVWLIGALLAFFVGYNLLEASLPSLVSRVASPAAKGLALGVFNTCQSLGLFAGGLLGGQVAARWGQSAVFQVCAALMLLWLALAWPMRPPARRTAPRGDGVSA</sequence>
<evidence type="ECO:0000256" key="1">
    <source>
        <dbReference type="ARBA" id="ARBA00004651"/>
    </source>
</evidence>
<name>A0ABY6MT18_9BURK</name>
<evidence type="ECO:0000313" key="10">
    <source>
        <dbReference type="Proteomes" id="UP001163266"/>
    </source>
</evidence>
<feature type="transmembrane region" description="Helical" evidence="7">
    <location>
        <begin position="20"/>
        <end position="40"/>
    </location>
</feature>
<organism evidence="9 10">
    <name type="scientific">Caldimonas aquatica</name>
    <dbReference type="NCBI Taxonomy" id="376175"/>
    <lineage>
        <taxon>Bacteria</taxon>
        <taxon>Pseudomonadati</taxon>
        <taxon>Pseudomonadota</taxon>
        <taxon>Betaproteobacteria</taxon>
        <taxon>Burkholderiales</taxon>
        <taxon>Sphaerotilaceae</taxon>
        <taxon>Caldimonas</taxon>
    </lineage>
</organism>
<comment type="subcellular location">
    <subcellularLocation>
        <location evidence="1">Cell membrane</location>
        <topology evidence="1">Multi-pass membrane protein</topology>
    </subcellularLocation>
</comment>
<feature type="transmembrane region" description="Helical" evidence="7">
    <location>
        <begin position="371"/>
        <end position="390"/>
    </location>
</feature>
<feature type="transmembrane region" description="Helical" evidence="7">
    <location>
        <begin position="342"/>
        <end position="365"/>
    </location>
</feature>
<proteinExistence type="predicted"/>
<feature type="transmembrane region" description="Helical" evidence="7">
    <location>
        <begin position="304"/>
        <end position="321"/>
    </location>
</feature>
<feature type="transmembrane region" description="Helical" evidence="7">
    <location>
        <begin position="252"/>
        <end position="272"/>
    </location>
</feature>
<dbReference type="InterPro" id="IPR050171">
    <property type="entry name" value="MFS_Transporters"/>
</dbReference>
<keyword evidence="10" id="KW-1185">Reference proteome</keyword>
<keyword evidence="2" id="KW-0813">Transport</keyword>
<evidence type="ECO:0000256" key="7">
    <source>
        <dbReference type="SAM" id="Phobius"/>
    </source>
</evidence>
<evidence type="ECO:0000256" key="2">
    <source>
        <dbReference type="ARBA" id="ARBA00022448"/>
    </source>
</evidence>
<evidence type="ECO:0000259" key="8">
    <source>
        <dbReference type="PROSITE" id="PS50850"/>
    </source>
</evidence>
<feature type="transmembrane region" description="Helical" evidence="7">
    <location>
        <begin position="85"/>
        <end position="104"/>
    </location>
</feature>
<dbReference type="EMBL" id="CP110257">
    <property type="protein sequence ID" value="UZD55152.1"/>
    <property type="molecule type" value="Genomic_DNA"/>
</dbReference>
<evidence type="ECO:0000256" key="5">
    <source>
        <dbReference type="ARBA" id="ARBA00022989"/>
    </source>
</evidence>
<feature type="transmembrane region" description="Helical" evidence="7">
    <location>
        <begin position="142"/>
        <end position="164"/>
    </location>
</feature>
<dbReference type="SUPFAM" id="SSF103473">
    <property type="entry name" value="MFS general substrate transporter"/>
    <property type="match status" value="1"/>
</dbReference>
<dbReference type="CDD" id="cd17472">
    <property type="entry name" value="MFS_YajR_like"/>
    <property type="match status" value="1"/>
</dbReference>
<feature type="transmembrane region" description="Helical" evidence="7">
    <location>
        <begin position="218"/>
        <end position="240"/>
    </location>
</feature>
<evidence type="ECO:0000256" key="4">
    <source>
        <dbReference type="ARBA" id="ARBA00022692"/>
    </source>
</evidence>
<feature type="transmembrane region" description="Helical" evidence="7">
    <location>
        <begin position="52"/>
        <end position="73"/>
    </location>
</feature>
<dbReference type="PANTHER" id="PTHR23517:SF2">
    <property type="entry name" value="MULTIDRUG RESISTANCE PROTEIN MDTH"/>
    <property type="match status" value="1"/>
</dbReference>
<feature type="transmembrane region" description="Helical" evidence="7">
    <location>
        <begin position="110"/>
        <end position="130"/>
    </location>
</feature>
<evidence type="ECO:0000256" key="6">
    <source>
        <dbReference type="ARBA" id="ARBA00023136"/>
    </source>
</evidence>
<accession>A0ABY6MT18</accession>
<dbReference type="RefSeq" id="WP_264892910.1">
    <property type="nucleotide sequence ID" value="NZ_CP110257.1"/>
</dbReference>
<dbReference type="InterPro" id="IPR036259">
    <property type="entry name" value="MFS_trans_sf"/>
</dbReference>
<gene>
    <name evidence="9" type="ORF">OMP39_00710</name>
</gene>
<keyword evidence="4 7" id="KW-0812">Transmembrane</keyword>
<dbReference type="Proteomes" id="UP001163266">
    <property type="component" value="Chromosome"/>
</dbReference>
<feature type="transmembrane region" description="Helical" evidence="7">
    <location>
        <begin position="279"/>
        <end position="298"/>
    </location>
</feature>
<feature type="transmembrane region" description="Helical" evidence="7">
    <location>
        <begin position="170"/>
        <end position="191"/>
    </location>
</feature>
<dbReference type="InterPro" id="IPR011701">
    <property type="entry name" value="MFS"/>
</dbReference>
<protein>
    <submittedName>
        <fullName evidence="9">MFS transporter</fullName>
    </submittedName>
</protein>
<dbReference type="InterPro" id="IPR020846">
    <property type="entry name" value="MFS_dom"/>
</dbReference>
<keyword evidence="3" id="KW-1003">Cell membrane</keyword>
<keyword evidence="5 7" id="KW-1133">Transmembrane helix</keyword>
<dbReference type="PANTHER" id="PTHR23517">
    <property type="entry name" value="RESISTANCE PROTEIN MDTM, PUTATIVE-RELATED-RELATED"/>
    <property type="match status" value="1"/>
</dbReference>
<dbReference type="Gene3D" id="1.20.1250.20">
    <property type="entry name" value="MFS general substrate transporter like domains"/>
    <property type="match status" value="1"/>
</dbReference>